<reference evidence="1" key="1">
    <citation type="journal article" date="2015" name="Nature">
        <title>Complex archaea that bridge the gap between prokaryotes and eukaryotes.</title>
        <authorList>
            <person name="Spang A."/>
            <person name="Saw J.H."/>
            <person name="Jorgensen S.L."/>
            <person name="Zaremba-Niedzwiedzka K."/>
            <person name="Martijn J."/>
            <person name="Lind A.E."/>
            <person name="van Eijk R."/>
            <person name="Schleper C."/>
            <person name="Guy L."/>
            <person name="Ettema T.J."/>
        </authorList>
    </citation>
    <scope>NUCLEOTIDE SEQUENCE</scope>
</reference>
<dbReference type="AlphaFoldDB" id="A0A0F9THV0"/>
<gene>
    <name evidence="1" type="ORF">LCGC14_0727130</name>
</gene>
<sequence>MAKAKWNRLKDELDLQIGRTRSALTLCPDNKYLLKYLTGLRKMQNIVKAKLASFLVD</sequence>
<organism evidence="1">
    <name type="scientific">marine sediment metagenome</name>
    <dbReference type="NCBI Taxonomy" id="412755"/>
    <lineage>
        <taxon>unclassified sequences</taxon>
        <taxon>metagenomes</taxon>
        <taxon>ecological metagenomes</taxon>
    </lineage>
</organism>
<name>A0A0F9THV0_9ZZZZ</name>
<protein>
    <submittedName>
        <fullName evidence="1">Uncharacterized protein</fullName>
    </submittedName>
</protein>
<comment type="caution">
    <text evidence="1">The sequence shown here is derived from an EMBL/GenBank/DDBJ whole genome shotgun (WGS) entry which is preliminary data.</text>
</comment>
<proteinExistence type="predicted"/>
<accession>A0A0F9THV0</accession>
<evidence type="ECO:0000313" key="1">
    <source>
        <dbReference type="EMBL" id="KKN41063.1"/>
    </source>
</evidence>
<dbReference type="EMBL" id="LAZR01001670">
    <property type="protein sequence ID" value="KKN41063.1"/>
    <property type="molecule type" value="Genomic_DNA"/>
</dbReference>